<gene>
    <name evidence="1" type="ORF">SacxiDRAFT_1695</name>
</gene>
<name>I0V1D4_9PSEU</name>
<proteinExistence type="predicted"/>
<keyword evidence="2" id="KW-1185">Reference proteome</keyword>
<evidence type="ECO:0000313" key="1">
    <source>
        <dbReference type="EMBL" id="EID53937.1"/>
    </source>
</evidence>
<dbReference type="HOGENOM" id="CLU_127675_0_0_11"/>
<evidence type="ECO:0000313" key="2">
    <source>
        <dbReference type="Proteomes" id="UP000004691"/>
    </source>
</evidence>
<evidence type="ECO:0008006" key="3">
    <source>
        <dbReference type="Google" id="ProtNLM"/>
    </source>
</evidence>
<accession>I0V1D4</accession>
<protein>
    <recommendedName>
        <fullName evidence="3">PE domain-containing protein</fullName>
    </recommendedName>
</protein>
<dbReference type="EMBL" id="JH636049">
    <property type="protein sequence ID" value="EID53937.1"/>
    <property type="molecule type" value="Genomic_DNA"/>
</dbReference>
<reference evidence="1 2" key="1">
    <citation type="submission" date="2012-01" db="EMBL/GenBank/DDBJ databases">
        <title>Improved High-Quality Draft sequence of Saccharomonospora xinjiangensis XJ-54.</title>
        <authorList>
            <consortium name="US DOE Joint Genome Institute"/>
            <person name="Lucas S."/>
            <person name="Han J."/>
            <person name="Lapidus A."/>
            <person name="Cheng J.-F."/>
            <person name="Goodwin L."/>
            <person name="Pitluck S."/>
            <person name="Peters L."/>
            <person name="Mikhailova N."/>
            <person name="Teshima H."/>
            <person name="Detter J.C."/>
            <person name="Han C."/>
            <person name="Tapia R."/>
            <person name="Land M."/>
            <person name="Hauser L."/>
            <person name="Kyrpides N."/>
            <person name="Ivanova N."/>
            <person name="Pagani I."/>
            <person name="Brambilla E.-M."/>
            <person name="Klenk H.-P."/>
            <person name="Woyke T."/>
        </authorList>
    </citation>
    <scope>NUCLEOTIDE SEQUENCE [LARGE SCALE GENOMIC DNA]</scope>
    <source>
        <strain evidence="1 2">XJ-54</strain>
    </source>
</reference>
<sequence length="106" mass="11868">MIGDEGFAFDTETLQHLANQWADFARRYRDARDLANHLTRAEGPGLDYASVGHAETLVASGQALKAALDERVRYCEDMRDRFLAALGKYIAAEDEAETTIDKGRFE</sequence>
<organism evidence="1 2">
    <name type="scientific">Saccharomonospora xinjiangensis XJ-54</name>
    <dbReference type="NCBI Taxonomy" id="882086"/>
    <lineage>
        <taxon>Bacteria</taxon>
        <taxon>Bacillati</taxon>
        <taxon>Actinomycetota</taxon>
        <taxon>Actinomycetes</taxon>
        <taxon>Pseudonocardiales</taxon>
        <taxon>Pseudonocardiaceae</taxon>
        <taxon>Saccharomonospora</taxon>
    </lineage>
</organism>
<dbReference type="STRING" id="882086.SacxiDRAFT_1695"/>
<dbReference type="AlphaFoldDB" id="I0V1D4"/>
<dbReference type="eggNOG" id="ENOG502ZJJ7">
    <property type="taxonomic scope" value="Bacteria"/>
</dbReference>
<dbReference type="Proteomes" id="UP000004691">
    <property type="component" value="Unassembled WGS sequence"/>
</dbReference>